<dbReference type="eggNOG" id="COG1371">
    <property type="taxonomic scope" value="Bacteria"/>
</dbReference>
<dbReference type="EMBL" id="DF820473">
    <property type="protein sequence ID" value="GAK60485.1"/>
    <property type="molecule type" value="Genomic_DNA"/>
</dbReference>
<reference evidence="6 7" key="1">
    <citation type="journal article" date="2015" name="PeerJ">
        <title>First genomic representation of candidate bacterial phylum KSB3 points to enhanced environmental sensing as a trigger of wastewater bulking.</title>
        <authorList>
            <person name="Sekiguchi Y."/>
            <person name="Ohashi A."/>
            <person name="Parks D.H."/>
            <person name="Yamauchi T."/>
            <person name="Tyson G.W."/>
            <person name="Hugenholtz P."/>
        </authorList>
    </citation>
    <scope>NUCLEOTIDE SEQUENCE [LARGE SCALE GENOMIC DNA]</scope>
</reference>
<dbReference type="Gene3D" id="3.55.10.10">
    <property type="entry name" value="Archease domain"/>
    <property type="match status" value="1"/>
</dbReference>
<dbReference type="InterPro" id="IPR002804">
    <property type="entry name" value="Archease"/>
</dbReference>
<feature type="domain" description="Archease" evidence="5">
    <location>
        <begin position="4"/>
        <end position="138"/>
    </location>
</feature>
<evidence type="ECO:0000313" key="6">
    <source>
        <dbReference type="EMBL" id="GAK60485.1"/>
    </source>
</evidence>
<evidence type="ECO:0000256" key="4">
    <source>
        <dbReference type="ARBA" id="ARBA00022837"/>
    </source>
</evidence>
<keyword evidence="2" id="KW-0819">tRNA processing</keyword>
<dbReference type="Pfam" id="PF01951">
    <property type="entry name" value="Archease"/>
    <property type="match status" value="1"/>
</dbReference>
<dbReference type="SUPFAM" id="SSF69819">
    <property type="entry name" value="MTH1598-like"/>
    <property type="match status" value="1"/>
</dbReference>
<keyword evidence="3" id="KW-0479">Metal-binding</keyword>
<dbReference type="GO" id="GO:0046872">
    <property type="term" value="F:metal ion binding"/>
    <property type="evidence" value="ECO:0007669"/>
    <property type="project" value="UniProtKB-KW"/>
</dbReference>
<sequence>MKRYTEFEHTADIGVDIYGRTRAELFQNAGYALFNSMINVVAITPIVVRTVKINSEDSELLLMNWLRELLYLFSIHQEVYAEFTIDTLRADALEATIKGEPLDLEKHQFHTEIKAITYHQFSVTHKHGRWKARVIFDV</sequence>
<accession>A0A081C7D0</accession>
<dbReference type="PANTHER" id="PTHR12682">
    <property type="entry name" value="ARCHEASE"/>
    <property type="match status" value="1"/>
</dbReference>
<dbReference type="GO" id="GO:0008033">
    <property type="term" value="P:tRNA processing"/>
    <property type="evidence" value="ECO:0007669"/>
    <property type="project" value="UniProtKB-KW"/>
</dbReference>
<dbReference type="InterPro" id="IPR036820">
    <property type="entry name" value="Archease_dom_sf"/>
</dbReference>
<dbReference type="InterPro" id="IPR023572">
    <property type="entry name" value="Archease_dom"/>
</dbReference>
<evidence type="ECO:0000313" key="7">
    <source>
        <dbReference type="Proteomes" id="UP000030661"/>
    </source>
</evidence>
<name>A0A081C7D0_VECG1</name>
<evidence type="ECO:0000259" key="5">
    <source>
        <dbReference type="Pfam" id="PF01951"/>
    </source>
</evidence>
<dbReference type="STRING" id="1499967.U27_00382"/>
<dbReference type="HOGENOM" id="CLU_111362_3_0_0"/>
<evidence type="ECO:0000256" key="3">
    <source>
        <dbReference type="ARBA" id="ARBA00022723"/>
    </source>
</evidence>
<comment type="similarity">
    <text evidence="1">Belongs to the archease family.</text>
</comment>
<evidence type="ECO:0000256" key="2">
    <source>
        <dbReference type="ARBA" id="ARBA00022694"/>
    </source>
</evidence>
<keyword evidence="7" id="KW-1185">Reference proteome</keyword>
<dbReference type="Proteomes" id="UP000030661">
    <property type="component" value="Unassembled WGS sequence"/>
</dbReference>
<organism evidence="6 7">
    <name type="scientific">Vecturithrix granuli</name>
    <dbReference type="NCBI Taxonomy" id="1499967"/>
    <lineage>
        <taxon>Bacteria</taxon>
        <taxon>Candidatus Moduliflexota</taxon>
        <taxon>Candidatus Vecturitrichia</taxon>
        <taxon>Candidatus Vecturitrichales</taxon>
        <taxon>Candidatus Vecturitrichaceae</taxon>
        <taxon>Candidatus Vecturithrix</taxon>
    </lineage>
</organism>
<proteinExistence type="inferred from homology"/>
<gene>
    <name evidence="6" type="ORF">U27_00382</name>
</gene>
<protein>
    <recommendedName>
        <fullName evidence="5">Archease domain-containing protein</fullName>
    </recommendedName>
</protein>
<evidence type="ECO:0000256" key="1">
    <source>
        <dbReference type="ARBA" id="ARBA00007963"/>
    </source>
</evidence>
<dbReference type="PANTHER" id="PTHR12682:SF11">
    <property type="entry name" value="PROTEIN ARCHEASE"/>
    <property type="match status" value="1"/>
</dbReference>
<dbReference type="AlphaFoldDB" id="A0A081C7D0"/>
<keyword evidence="4" id="KW-0106">Calcium</keyword>